<evidence type="ECO:0000256" key="3">
    <source>
        <dbReference type="ARBA" id="ARBA00023014"/>
    </source>
</evidence>
<name>A0A1N7JRG6_9RHOB</name>
<organism evidence="5 6">
    <name type="scientific">Gemmobacter megaterium</name>
    <dbReference type="NCBI Taxonomy" id="1086013"/>
    <lineage>
        <taxon>Bacteria</taxon>
        <taxon>Pseudomonadati</taxon>
        <taxon>Pseudomonadota</taxon>
        <taxon>Alphaproteobacteria</taxon>
        <taxon>Rhodobacterales</taxon>
        <taxon>Paracoccaceae</taxon>
        <taxon>Gemmobacter</taxon>
    </lineage>
</organism>
<dbReference type="PANTHER" id="PTHR43432:SF3">
    <property type="entry name" value="SLR0285 PROTEIN"/>
    <property type="match status" value="1"/>
</dbReference>
<evidence type="ECO:0000313" key="6">
    <source>
        <dbReference type="Proteomes" id="UP000186141"/>
    </source>
</evidence>
<dbReference type="InterPro" id="IPR040086">
    <property type="entry name" value="MJ0683-like"/>
</dbReference>
<dbReference type="OrthoDB" id="9785699at2"/>
<dbReference type="GO" id="GO:0016829">
    <property type="term" value="F:lyase activity"/>
    <property type="evidence" value="ECO:0007669"/>
    <property type="project" value="UniProtKB-KW"/>
</dbReference>
<dbReference type="SMART" id="SM00729">
    <property type="entry name" value="Elp3"/>
    <property type="match status" value="1"/>
</dbReference>
<evidence type="ECO:0000259" key="4">
    <source>
        <dbReference type="PROSITE" id="PS51918"/>
    </source>
</evidence>
<reference evidence="5 6" key="1">
    <citation type="submission" date="2017-01" db="EMBL/GenBank/DDBJ databases">
        <authorList>
            <person name="Mah S.A."/>
            <person name="Swanson W.J."/>
            <person name="Moy G.W."/>
            <person name="Vacquier V.D."/>
        </authorList>
    </citation>
    <scope>NUCLEOTIDE SEQUENCE [LARGE SCALE GENOMIC DNA]</scope>
    <source>
        <strain evidence="5 6">DSM 26375</strain>
    </source>
</reference>
<dbReference type="CDD" id="cd01335">
    <property type="entry name" value="Radical_SAM"/>
    <property type="match status" value="1"/>
</dbReference>
<sequence>MADATIPANLRLRARGAGSNASGRFERELRERFEDGWDIPEDARPLTTHVRLESPRSALVYNQSPDLYFDRSINPYRGCEHGCIYCFARPTHAYLGLSPGLDFETQLIARPGIGAVLDRELRRRAYAPAPIGIGTNTDPYQPCEVRYRVMREVLEVLAAFRHPVGITTKGTLVERDLDLLAPMAAQGLAGVGVSLTTLDPALSRRLEPRAPAPARRLETIRRLTQAGVPVRAMIAPVVPGLTDHELESLLAAAAEAGARNASYIALRLPREVAGLFRDWLEVHEPGKAAHVMGRVREMHGGQDYDPQFGARMKGRGIWADLLARRFAAAIRRLGLTAPRATLRCDLFRPPARPGDQLGLFDAL</sequence>
<keyword evidence="2" id="KW-0408">Iron</keyword>
<dbReference type="NCBIfam" id="NF033668">
    <property type="entry name" value="rSAM_PA0069"/>
    <property type="match status" value="1"/>
</dbReference>
<dbReference type="GO" id="GO:0051536">
    <property type="term" value="F:iron-sulfur cluster binding"/>
    <property type="evidence" value="ECO:0007669"/>
    <property type="project" value="UniProtKB-KW"/>
</dbReference>
<proteinExistence type="predicted"/>
<dbReference type="InterPro" id="IPR007197">
    <property type="entry name" value="rSAM"/>
</dbReference>
<keyword evidence="6" id="KW-1185">Reference proteome</keyword>
<dbReference type="SUPFAM" id="SSF102114">
    <property type="entry name" value="Radical SAM enzymes"/>
    <property type="match status" value="1"/>
</dbReference>
<dbReference type="Gene3D" id="3.80.30.30">
    <property type="match status" value="1"/>
</dbReference>
<dbReference type="SFLD" id="SFLDG01084">
    <property type="entry name" value="Uncharacterised_Radical_SAM_Su"/>
    <property type="match status" value="1"/>
</dbReference>
<keyword evidence="1" id="KW-0479">Metal-binding</keyword>
<dbReference type="Proteomes" id="UP000186141">
    <property type="component" value="Unassembled WGS sequence"/>
</dbReference>
<dbReference type="STRING" id="1086013.SAMN05421774_10114"/>
<dbReference type="InterPro" id="IPR058240">
    <property type="entry name" value="rSAM_sf"/>
</dbReference>
<dbReference type="EMBL" id="FTOT01000001">
    <property type="protein sequence ID" value="SIS51905.1"/>
    <property type="molecule type" value="Genomic_DNA"/>
</dbReference>
<feature type="domain" description="Radical SAM core" evidence="4">
    <location>
        <begin position="62"/>
        <end position="305"/>
    </location>
</feature>
<dbReference type="PROSITE" id="PS51918">
    <property type="entry name" value="RADICAL_SAM"/>
    <property type="match status" value="1"/>
</dbReference>
<dbReference type="PANTHER" id="PTHR43432">
    <property type="entry name" value="SLR0285 PROTEIN"/>
    <property type="match status" value="1"/>
</dbReference>
<dbReference type="GO" id="GO:0046872">
    <property type="term" value="F:metal ion binding"/>
    <property type="evidence" value="ECO:0007669"/>
    <property type="project" value="UniProtKB-KW"/>
</dbReference>
<dbReference type="RefSeq" id="WP_076527508.1">
    <property type="nucleotide sequence ID" value="NZ_BMEH01000001.1"/>
</dbReference>
<keyword evidence="3" id="KW-0411">Iron-sulfur</keyword>
<keyword evidence="5" id="KW-0456">Lyase</keyword>
<dbReference type="AlphaFoldDB" id="A0A1N7JRG6"/>
<evidence type="ECO:0000256" key="2">
    <source>
        <dbReference type="ARBA" id="ARBA00023004"/>
    </source>
</evidence>
<gene>
    <name evidence="5" type="ORF">SAMN05421774_10114</name>
</gene>
<dbReference type="SFLD" id="SFLDS00029">
    <property type="entry name" value="Radical_SAM"/>
    <property type="match status" value="1"/>
</dbReference>
<evidence type="ECO:0000256" key="1">
    <source>
        <dbReference type="ARBA" id="ARBA00022723"/>
    </source>
</evidence>
<protein>
    <submittedName>
        <fullName evidence="5">DNA repair photolyase</fullName>
    </submittedName>
</protein>
<dbReference type="InterPro" id="IPR006638">
    <property type="entry name" value="Elp3/MiaA/NifB-like_rSAM"/>
</dbReference>
<evidence type="ECO:0000313" key="5">
    <source>
        <dbReference type="EMBL" id="SIS51905.1"/>
    </source>
</evidence>
<accession>A0A1N7JRG6</accession>
<dbReference type="Pfam" id="PF04055">
    <property type="entry name" value="Radical_SAM"/>
    <property type="match status" value="1"/>
</dbReference>